<feature type="domain" description="ParB-like N-terminal" evidence="5">
    <location>
        <begin position="22"/>
        <end position="117"/>
    </location>
</feature>
<dbReference type="InterPro" id="IPR040867">
    <property type="entry name" value="SerK_C"/>
</dbReference>
<dbReference type="GO" id="GO:0005524">
    <property type="term" value="F:ATP binding"/>
    <property type="evidence" value="ECO:0007669"/>
    <property type="project" value="UniProtKB-KW"/>
</dbReference>
<dbReference type="Gene3D" id="3.90.1530.10">
    <property type="entry name" value="Conserved hypothetical protein from pyrococcus furiosus pfu- 392566-001, ParB domain"/>
    <property type="match status" value="1"/>
</dbReference>
<dbReference type="Gene3D" id="3.30.1760.10">
    <property type="entry name" value="Conserved hypothetical protein from pyrococcus furiosus pfu- 392566-001, domain 2"/>
    <property type="match status" value="1"/>
</dbReference>
<accession>A0A2R7Y7U3</accession>
<dbReference type="CDD" id="cd16400">
    <property type="entry name" value="ParB_Srx_like_nuclease"/>
    <property type="match status" value="1"/>
</dbReference>
<sequence length="251" mass="28720">MSQKVKVKIPKYNIPVKKVDHVLLSLDSLLPHEEIVTERLNDIVKMIKELNAVDMPIIAAPIEGLNKYLIIDGHHRWAALKELGASKIPSIVINYFDPNVKVYTWYPAISGDFQALIKEVEGRNIHVLKCDLRIGNVTNHHLTDVAFMIFGVNECYVVKGGVEEQRAVIRALDKLNVESKVVLSWYGLIEDAEVDLRSGEVDYVFVRRIYTKKEIMEYVSKGGVYPPKTTRHVLPFIPDKNYVKLETLYDF</sequence>
<keyword evidence="1" id="KW-0808">Transferase</keyword>
<dbReference type="Pfam" id="PF02195">
    <property type="entry name" value="ParB_N"/>
    <property type="match status" value="1"/>
</dbReference>
<evidence type="ECO:0000313" key="6">
    <source>
        <dbReference type="EMBL" id="PUA33604.1"/>
    </source>
</evidence>
<keyword evidence="4" id="KW-0067">ATP-binding</keyword>
<evidence type="ECO:0000256" key="4">
    <source>
        <dbReference type="ARBA" id="ARBA00022840"/>
    </source>
</evidence>
<organism evidence="6 7">
    <name type="scientific">Zestosphaera tikiterensis</name>
    <dbReference type="NCBI Taxonomy" id="1973259"/>
    <lineage>
        <taxon>Archaea</taxon>
        <taxon>Thermoproteota</taxon>
        <taxon>Thermoprotei</taxon>
        <taxon>Desulfurococcales</taxon>
        <taxon>Desulfurococcaceae</taxon>
        <taxon>Zestosphaera</taxon>
    </lineage>
</organism>
<name>A0A2R7Y7U3_9CREN</name>
<dbReference type="EMBL" id="NBVN01000002">
    <property type="protein sequence ID" value="PUA33604.1"/>
    <property type="molecule type" value="Genomic_DNA"/>
</dbReference>
<evidence type="ECO:0000256" key="2">
    <source>
        <dbReference type="ARBA" id="ARBA00022741"/>
    </source>
</evidence>
<comment type="caution">
    <text evidence="6">The sequence shown here is derived from an EMBL/GenBank/DDBJ whole genome shotgun (WGS) entry which is preliminary data.</text>
</comment>
<dbReference type="InterPro" id="IPR003115">
    <property type="entry name" value="ParB_N"/>
</dbReference>
<proteinExistence type="predicted"/>
<dbReference type="InterPro" id="IPR023098">
    <property type="entry name" value="SerK/SbnI_C"/>
</dbReference>
<dbReference type="Proteomes" id="UP000244093">
    <property type="component" value="Unassembled WGS sequence"/>
</dbReference>
<dbReference type="AlphaFoldDB" id="A0A2R7Y7U3"/>
<dbReference type="SUPFAM" id="SSF110849">
    <property type="entry name" value="ParB/Sulfiredoxin"/>
    <property type="match status" value="1"/>
</dbReference>
<dbReference type="InterPro" id="IPR036086">
    <property type="entry name" value="ParB/Sulfiredoxin_sf"/>
</dbReference>
<gene>
    <name evidence="6" type="ORF">B7O98_04085</name>
</gene>
<dbReference type="SMART" id="SM00470">
    <property type="entry name" value="ParB"/>
    <property type="match status" value="1"/>
</dbReference>
<evidence type="ECO:0000259" key="5">
    <source>
        <dbReference type="SMART" id="SM00470"/>
    </source>
</evidence>
<dbReference type="GO" id="GO:0016301">
    <property type="term" value="F:kinase activity"/>
    <property type="evidence" value="ECO:0007669"/>
    <property type="project" value="UniProtKB-KW"/>
</dbReference>
<evidence type="ECO:0000256" key="1">
    <source>
        <dbReference type="ARBA" id="ARBA00022679"/>
    </source>
</evidence>
<evidence type="ECO:0000313" key="7">
    <source>
        <dbReference type="Proteomes" id="UP000244093"/>
    </source>
</evidence>
<reference evidence="6 7" key="1">
    <citation type="journal article" date="2018" name="Syst. Appl. Microbiol.">
        <title>A new symbiotic nanoarchaeote (Candidatus Nanoclepta minutus) and its host (Zestosphaera tikiterensis gen. nov., sp. nov.) from a New Zealand hot spring.</title>
        <authorList>
            <person name="St John E."/>
            <person name="Liu Y."/>
            <person name="Podar M."/>
            <person name="Stott M.B."/>
            <person name="Meneghin J."/>
            <person name="Chen Z."/>
            <person name="Lagutin K."/>
            <person name="Mitchell K."/>
            <person name="Reysenbach A.L."/>
        </authorList>
    </citation>
    <scope>NUCLEOTIDE SEQUENCE [LARGE SCALE GENOMIC DNA]</scope>
    <source>
        <strain evidence="6">NZ3</strain>
    </source>
</reference>
<protein>
    <recommendedName>
        <fullName evidence="5">ParB-like N-terminal domain-containing protein</fullName>
    </recommendedName>
</protein>
<keyword evidence="3" id="KW-0418">Kinase</keyword>
<dbReference type="Pfam" id="PF18231">
    <property type="entry name" value="SerK_C"/>
    <property type="match status" value="1"/>
</dbReference>
<keyword evidence="2" id="KW-0547">Nucleotide-binding</keyword>
<evidence type="ECO:0000256" key="3">
    <source>
        <dbReference type="ARBA" id="ARBA00022777"/>
    </source>
</evidence>